<keyword evidence="2" id="KW-1185">Reference proteome</keyword>
<gene>
    <name evidence="1" type="ORF">SSM2_190</name>
</gene>
<sequence>MQGSWRLKIRSTNSGTNRFLAYPKSKWCGWVTPALFLASGQRASGVHERPEEGELSRLSFFCII</sequence>
<dbReference type="RefSeq" id="YP_004322337.1">
    <property type="nucleotide sequence ID" value="NC_015279.1"/>
</dbReference>
<reference evidence="1 2" key="1">
    <citation type="journal article" date="2010" name="Environ. Microbiol.">
        <title>Genomic analysis of oceanic cyanobacterial myoviruses compared with T4-like myoviruses from diverse hosts and environments.</title>
        <authorList>
            <person name="Sullivan M.B."/>
            <person name="Huang K.H."/>
            <person name="Ignacio-Espinoza J.C."/>
            <person name="Berlin A.M."/>
            <person name="Kelly L."/>
            <person name="Weigele P.R."/>
            <person name="DeFrancesco A.S."/>
            <person name="Kern S.E."/>
            <person name="Thompson L.R."/>
            <person name="Young S."/>
            <person name="Yandava C."/>
            <person name="Fu R."/>
            <person name="Krastins B."/>
            <person name="Chase M."/>
            <person name="Sarracino D."/>
            <person name="Osburne M.S."/>
            <person name="Henn M.R."/>
            <person name="Chisholm S.W."/>
        </authorList>
    </citation>
    <scope>NUCLEOTIDE SEQUENCE [LARGE SCALE GENOMIC DNA]</scope>
    <source>
        <strain evidence="1">8017-1</strain>
    </source>
</reference>
<dbReference type="KEGG" id="vg:10326813"/>
<accession>E3SJ75</accession>
<protein>
    <submittedName>
        <fullName evidence="1">Uncharacterized protein</fullName>
    </submittedName>
</protein>
<organism evidence="1 2">
    <name type="scientific">Synechococcus phage S-SM2</name>
    <dbReference type="NCBI Taxonomy" id="444860"/>
    <lineage>
        <taxon>Viruses</taxon>
        <taxon>Duplodnaviria</taxon>
        <taxon>Heunggongvirae</taxon>
        <taxon>Uroviricota</taxon>
        <taxon>Caudoviricetes</taxon>
        <taxon>Pantevenvirales</taxon>
        <taxon>Kyanoviridae</taxon>
        <taxon>Nilusvirus</taxon>
        <taxon>Nilusvirus ssm2</taxon>
    </lineage>
</organism>
<name>E3SJ75_9CAUD</name>
<dbReference type="Proteomes" id="UP000006524">
    <property type="component" value="Segment"/>
</dbReference>
<proteinExistence type="predicted"/>
<dbReference type="EMBL" id="GU071095">
    <property type="protein sequence ID" value="ADO97523.1"/>
    <property type="molecule type" value="Genomic_DNA"/>
</dbReference>
<dbReference type="GeneID" id="10326813"/>
<evidence type="ECO:0000313" key="2">
    <source>
        <dbReference type="Proteomes" id="UP000006524"/>
    </source>
</evidence>
<evidence type="ECO:0000313" key="1">
    <source>
        <dbReference type="EMBL" id="ADO97523.1"/>
    </source>
</evidence>